<dbReference type="PANTHER" id="PTHR18896">
    <property type="entry name" value="PHOSPHOLIPASE D"/>
    <property type="match status" value="1"/>
</dbReference>
<dbReference type="SUPFAM" id="SSF56024">
    <property type="entry name" value="Phospholipase D/nuclease"/>
    <property type="match status" value="3"/>
</dbReference>
<dbReference type="InterPro" id="IPR001736">
    <property type="entry name" value="PLipase_D/transphosphatidylase"/>
</dbReference>
<keyword evidence="8" id="KW-1185">Reference proteome</keyword>
<dbReference type="Gene3D" id="3.30.870.10">
    <property type="entry name" value="Endonuclease Chain A"/>
    <property type="match status" value="2"/>
</dbReference>
<evidence type="ECO:0000259" key="6">
    <source>
        <dbReference type="PROSITE" id="PS50035"/>
    </source>
</evidence>
<evidence type="ECO:0000313" key="8">
    <source>
        <dbReference type="Proteomes" id="UP000672657"/>
    </source>
</evidence>
<gene>
    <name evidence="7" type="ORF">LMG26411_06254</name>
</gene>
<feature type="domain" description="PLD phosphodiesterase" evidence="6">
    <location>
        <begin position="234"/>
        <end position="266"/>
    </location>
</feature>
<dbReference type="PROSITE" id="PS50035">
    <property type="entry name" value="PLD"/>
    <property type="match status" value="2"/>
</dbReference>
<dbReference type="Pfam" id="PF13091">
    <property type="entry name" value="PLDc_2"/>
    <property type="match status" value="1"/>
</dbReference>
<keyword evidence="5" id="KW-0175">Coiled coil</keyword>
<evidence type="ECO:0000256" key="4">
    <source>
        <dbReference type="ARBA" id="ARBA00023098"/>
    </source>
</evidence>
<keyword evidence="4" id="KW-0443">Lipid metabolism</keyword>
<reference evidence="7 8" key="1">
    <citation type="submission" date="2021-03" db="EMBL/GenBank/DDBJ databases">
        <authorList>
            <person name="Peeters C."/>
        </authorList>
    </citation>
    <scope>NUCLEOTIDE SEQUENCE [LARGE SCALE GENOMIC DNA]</scope>
    <source>
        <strain evidence="7 8">LMG 26411</strain>
    </source>
</reference>
<dbReference type="InterPro" id="IPR015679">
    <property type="entry name" value="PLipase_D_fam"/>
</dbReference>
<feature type="coiled-coil region" evidence="5">
    <location>
        <begin position="487"/>
        <end position="517"/>
    </location>
</feature>
<dbReference type="EMBL" id="CAJPVI010000050">
    <property type="protein sequence ID" value="CAG2158861.1"/>
    <property type="molecule type" value="Genomic_DNA"/>
</dbReference>
<dbReference type="EC" id="2.7.8.-" evidence="7"/>
<keyword evidence="2" id="KW-0677">Repeat</keyword>
<evidence type="ECO:0000256" key="5">
    <source>
        <dbReference type="SAM" id="Coils"/>
    </source>
</evidence>
<evidence type="ECO:0000256" key="1">
    <source>
        <dbReference type="ARBA" id="ARBA00000798"/>
    </source>
</evidence>
<evidence type="ECO:0000256" key="2">
    <source>
        <dbReference type="ARBA" id="ARBA00022737"/>
    </source>
</evidence>
<accession>A0ABN7Q6V0</accession>
<dbReference type="SMART" id="SM00155">
    <property type="entry name" value="PLDc"/>
    <property type="match status" value="2"/>
</dbReference>
<evidence type="ECO:0000313" key="7">
    <source>
        <dbReference type="EMBL" id="CAG2158861.1"/>
    </source>
</evidence>
<dbReference type="Proteomes" id="UP000672657">
    <property type="component" value="Unassembled WGS sequence"/>
</dbReference>
<dbReference type="InterPro" id="IPR025202">
    <property type="entry name" value="PLD-like_dom"/>
</dbReference>
<feature type="domain" description="PLD phosphodiesterase" evidence="6">
    <location>
        <begin position="548"/>
        <end position="575"/>
    </location>
</feature>
<protein>
    <submittedName>
        <fullName evidence="7">Cardiolipin synthase</fullName>
        <ecNumber evidence="7">2.7.8.-</ecNumber>
    </submittedName>
</protein>
<name>A0ABN7Q6V0_9BURK</name>
<proteinExistence type="predicted"/>
<comment type="catalytic activity">
    <reaction evidence="1">
        <text>a 1,2-diacyl-sn-glycero-3-phosphocholine + H2O = a 1,2-diacyl-sn-glycero-3-phosphate + choline + H(+)</text>
        <dbReference type="Rhea" id="RHEA:14445"/>
        <dbReference type="ChEBI" id="CHEBI:15354"/>
        <dbReference type="ChEBI" id="CHEBI:15377"/>
        <dbReference type="ChEBI" id="CHEBI:15378"/>
        <dbReference type="ChEBI" id="CHEBI:57643"/>
        <dbReference type="ChEBI" id="CHEBI:58608"/>
        <dbReference type="EC" id="3.1.4.4"/>
    </reaction>
</comment>
<sequence length="655" mass="73564">MTKTPITVPIALSRTRSATITLPWFVQRTEYARAPGTFEPLVNGEETFRDVYNAIQSAQSSIDIICWGFQPSMFFRRGADGQGTQCIGELLEAMGKRGIKVRVLCWGGRALGIPESNNIFGPEPNMPYRPAARAMARPDARCFPAEFDRYWFWCVAQKDPRRLTFRNLVMHPTVVAAKILPAWRLATLENVEFMTRDFSLEDRAEIAFRTSIFGADAQRSGANKAAGGVAMGPLAPTHHQKMVLVDYEIPDSAVGYVMGHNMLDAYWDIDSHSAVKTRGDQGRNGATPRQDISSRITGPVLRYLNDNFCQAWDRETDAGLGKARKHAASGLKLRPALGQKVMAQVLRTQSQENKRDIETMYLQAVNNATRFIYIENQYFRFPPLAEKIKSAAMAQLKWGRDPGEHGPIHLFVVTNSSDEGMGDGTVNTYRMLESLGRADTIPGVATLEREDVRQADLKKQHDQAVEQEMQAREAIRGAHEVQQYVDSEAIRQKLAQAQHQLEQAQRAKAKLKAKMKEPPKVVVPEEIPGLKVHVCTLVAPDSPPGRWQDVYIHSKLMIVDDVFMTLGSANINTRSMEGDSELNICHENDKVTRPLRRRLWNIHTGELGAQDDPAEAFKQWAGTIERNANNRNNGRAPESSLIQFFRDDPKRTILD</sequence>
<dbReference type="RefSeq" id="WP_211957090.1">
    <property type="nucleotide sequence ID" value="NZ_CAJPVI010000050.1"/>
</dbReference>
<keyword evidence="7" id="KW-0808">Transferase</keyword>
<evidence type="ECO:0000256" key="3">
    <source>
        <dbReference type="ARBA" id="ARBA00022801"/>
    </source>
</evidence>
<dbReference type="GO" id="GO:0016740">
    <property type="term" value="F:transferase activity"/>
    <property type="evidence" value="ECO:0007669"/>
    <property type="project" value="UniProtKB-KW"/>
</dbReference>
<organism evidence="7 8">
    <name type="scientific">Cupriavidus numazuensis</name>
    <dbReference type="NCBI Taxonomy" id="221992"/>
    <lineage>
        <taxon>Bacteria</taxon>
        <taxon>Pseudomonadati</taxon>
        <taxon>Pseudomonadota</taxon>
        <taxon>Betaproteobacteria</taxon>
        <taxon>Burkholderiales</taxon>
        <taxon>Burkholderiaceae</taxon>
        <taxon>Cupriavidus</taxon>
    </lineage>
</organism>
<dbReference type="PANTHER" id="PTHR18896:SF76">
    <property type="entry name" value="PHOSPHOLIPASE"/>
    <property type="match status" value="1"/>
</dbReference>
<keyword evidence="3" id="KW-0378">Hydrolase</keyword>
<comment type="caution">
    <text evidence="7">The sequence shown here is derived from an EMBL/GenBank/DDBJ whole genome shotgun (WGS) entry which is preliminary data.</text>
</comment>